<dbReference type="eggNOG" id="ENOG5030BH6">
    <property type="taxonomic scope" value="Bacteria"/>
</dbReference>
<feature type="transmembrane region" description="Helical" evidence="1">
    <location>
        <begin position="55"/>
        <end position="76"/>
    </location>
</feature>
<feature type="transmembrane region" description="Helical" evidence="1">
    <location>
        <begin position="82"/>
        <end position="99"/>
    </location>
</feature>
<proteinExistence type="predicted"/>
<gene>
    <name evidence="2" type="ORF">L248_1195</name>
</gene>
<sequence length="129" mass="14911">MAFLVGWAHLTLFQNLITFGIIAAQAMVIGSAMQDLTGLYPMIVARAHRVGFRRIVYRELMQLWFTFVFIAGLLTAFWQGQFLWWLVYAILLMAAMAVFTQKRLDWSVLEFCGLLCLLRLLIQYGLLGW</sequence>
<evidence type="ECO:0000313" key="3">
    <source>
        <dbReference type="Proteomes" id="UP000030647"/>
    </source>
</evidence>
<evidence type="ECO:0000256" key="1">
    <source>
        <dbReference type="SAM" id="Phobius"/>
    </source>
</evidence>
<name>U4TW81_9LACO</name>
<keyword evidence="3" id="KW-1185">Reference proteome</keyword>
<dbReference type="Proteomes" id="UP000030647">
    <property type="component" value="Unassembled WGS sequence"/>
</dbReference>
<feature type="transmembrane region" description="Helical" evidence="1">
    <location>
        <begin position="12"/>
        <end position="34"/>
    </location>
</feature>
<organism evidence="2 3">
    <name type="scientific">Schleiferilactobacillus shenzhenensis LY-73</name>
    <dbReference type="NCBI Taxonomy" id="1231336"/>
    <lineage>
        <taxon>Bacteria</taxon>
        <taxon>Bacillati</taxon>
        <taxon>Bacillota</taxon>
        <taxon>Bacilli</taxon>
        <taxon>Lactobacillales</taxon>
        <taxon>Lactobacillaceae</taxon>
        <taxon>Schleiferilactobacillus</taxon>
    </lineage>
</organism>
<feature type="transmembrane region" description="Helical" evidence="1">
    <location>
        <begin position="106"/>
        <end position="126"/>
    </location>
</feature>
<keyword evidence="1" id="KW-0472">Membrane</keyword>
<dbReference type="HOGENOM" id="CLU_1946105_0_0_9"/>
<keyword evidence="1" id="KW-1133">Transmembrane helix</keyword>
<evidence type="ECO:0000313" key="2">
    <source>
        <dbReference type="EMBL" id="ERL66103.1"/>
    </source>
</evidence>
<accession>U4TW81</accession>
<keyword evidence="1" id="KW-0812">Transmembrane</keyword>
<dbReference type="AlphaFoldDB" id="U4TW81"/>
<dbReference type="STRING" id="1231336.L248_1195"/>
<protein>
    <submittedName>
        <fullName evidence="2">Uncharacterized protein</fullName>
    </submittedName>
</protein>
<dbReference type="EMBL" id="KI271583">
    <property type="protein sequence ID" value="ERL66103.1"/>
    <property type="molecule type" value="Genomic_DNA"/>
</dbReference>
<reference evidence="3" key="1">
    <citation type="journal article" date="2013" name="Genome Announc.">
        <title>Whole-Genome Sequencing of Lactobacillus shenzhenensis Strain LY-73T.</title>
        <authorList>
            <person name="Lin Z."/>
            <person name="Liu Z."/>
            <person name="Yang R."/>
            <person name="Zou Y."/>
            <person name="Wan D."/>
            <person name="Chen J."/>
            <person name="Guo M."/>
            <person name="Zhao J."/>
            <person name="Fang C."/>
            <person name="Yang R."/>
            <person name="Liu F."/>
        </authorList>
    </citation>
    <scope>NUCLEOTIDE SEQUENCE [LARGE SCALE GENOMIC DNA]</scope>
    <source>
        <strain evidence="3">LY-73</strain>
    </source>
</reference>